<dbReference type="Gene3D" id="3.90.70.10">
    <property type="entry name" value="Cysteine proteinases"/>
    <property type="match status" value="1"/>
</dbReference>
<keyword evidence="1" id="KW-0732">Signal</keyword>
<dbReference type="RefSeq" id="WP_244437237.1">
    <property type="nucleotide sequence ID" value="NZ_BAIV01000028.1"/>
</dbReference>
<evidence type="ECO:0000259" key="2">
    <source>
        <dbReference type="Pfam" id="PF13529"/>
    </source>
</evidence>
<protein>
    <recommendedName>
        <fullName evidence="2">Peptidase C39-like domain-containing protein</fullName>
    </recommendedName>
</protein>
<comment type="caution">
    <text evidence="3">The sequence shown here is derived from an EMBL/GenBank/DDBJ whole genome shotgun (WGS) entry which is preliminary data.</text>
</comment>
<keyword evidence="4" id="KW-1185">Reference proteome</keyword>
<feature type="domain" description="Peptidase C39-like" evidence="2">
    <location>
        <begin position="49"/>
        <end position="197"/>
    </location>
</feature>
<dbReference type="Pfam" id="PF13529">
    <property type="entry name" value="Peptidase_C39_2"/>
    <property type="match status" value="1"/>
</dbReference>
<organism evidence="3 4">
    <name type="scientific">Bacteroides reticulotermitis JCM 10512</name>
    <dbReference type="NCBI Taxonomy" id="1445607"/>
    <lineage>
        <taxon>Bacteria</taxon>
        <taxon>Pseudomonadati</taxon>
        <taxon>Bacteroidota</taxon>
        <taxon>Bacteroidia</taxon>
        <taxon>Bacteroidales</taxon>
        <taxon>Bacteroidaceae</taxon>
        <taxon>Bacteroides</taxon>
    </lineage>
</organism>
<feature type="chain" id="PRO_5004850398" description="Peptidase C39-like domain-containing protein" evidence="1">
    <location>
        <begin position="41"/>
        <end position="277"/>
    </location>
</feature>
<dbReference type="AlphaFoldDB" id="W4UWD5"/>
<proteinExistence type="predicted"/>
<evidence type="ECO:0000313" key="3">
    <source>
        <dbReference type="EMBL" id="GAE85525.1"/>
    </source>
</evidence>
<accession>W4UWD5</accession>
<reference evidence="3 4" key="1">
    <citation type="journal article" date="2014" name="Genome Announc.">
        <title>Draft Genome Sequence of Bacteroides reticulotermitis Strain JCM 10512T, Isolated from the Gut of a Termite.</title>
        <authorList>
            <person name="Yuki M."/>
            <person name="Oshima K."/>
            <person name="Suda W."/>
            <person name="Sakamoto M."/>
            <person name="Iida T."/>
            <person name="Hattori M."/>
            <person name="Ohkuma M."/>
        </authorList>
    </citation>
    <scope>NUCLEOTIDE SEQUENCE [LARGE SCALE GENOMIC DNA]</scope>
    <source>
        <strain evidence="3 4">JCM 10512</strain>
    </source>
</reference>
<gene>
    <name evidence="3" type="ORF">JCM10512_3968</name>
</gene>
<sequence length="277" mass="32011">MKIEMIENTEKKKHRLTNVGFIFPSLLLICSLLVSYTVQAQDVAPNNIPVPWYSQKISGCPYAHCSLASSLMVFDYFKGMNVDAQRSSQEAEQKLIEYQKNYFLKKRAPFKRRTSVGQGGYYSFEIDSLARYYEDMVSATHFMQKDYQVLKEYIDREIPVLVNVRYTGAVRGLRPGPRGHWMVLRGIDENYVWVNDPGRSPEMRDKGENIRYPIKKQAGNPSYFDGCWTGRFIIVTPKEWVRNSLFAQVGKLPPLEEVTQIHPPVVCPTELPEVLRQ</sequence>
<evidence type="ECO:0000313" key="4">
    <source>
        <dbReference type="Proteomes" id="UP000019131"/>
    </source>
</evidence>
<dbReference type="Proteomes" id="UP000019131">
    <property type="component" value="Unassembled WGS sequence"/>
</dbReference>
<dbReference type="InterPro" id="IPR039564">
    <property type="entry name" value="Peptidase_C39-like"/>
</dbReference>
<name>W4UWD5_9BACE</name>
<feature type="signal peptide" evidence="1">
    <location>
        <begin position="1"/>
        <end position="40"/>
    </location>
</feature>
<evidence type="ECO:0000256" key="1">
    <source>
        <dbReference type="SAM" id="SignalP"/>
    </source>
</evidence>
<dbReference type="EMBL" id="BAIV01000028">
    <property type="protein sequence ID" value="GAE85525.1"/>
    <property type="molecule type" value="Genomic_DNA"/>
</dbReference>
<dbReference type="STRING" id="1445607.JCM10512_3968"/>